<sequence>MAKDWALVEITNDSVLASITTSDGSADDVARTCLKKIAKGPKGDAGILTRTASGGEMTGILSGTPSYTRLPYCTLFQEVYTVRLDGPLANGDCGSAIVDAATGELYGHIVAGCQRTGIAYIMAAHQVFQDLEELLDNE</sequence>
<proteinExistence type="predicted"/>
<organism evidence="1 2">
    <name type="scientific">Zopfia rhizophila CBS 207.26</name>
    <dbReference type="NCBI Taxonomy" id="1314779"/>
    <lineage>
        <taxon>Eukaryota</taxon>
        <taxon>Fungi</taxon>
        <taxon>Dikarya</taxon>
        <taxon>Ascomycota</taxon>
        <taxon>Pezizomycotina</taxon>
        <taxon>Dothideomycetes</taxon>
        <taxon>Dothideomycetes incertae sedis</taxon>
        <taxon>Zopfiaceae</taxon>
        <taxon>Zopfia</taxon>
    </lineage>
</organism>
<name>A0A6A6EGY6_9PEZI</name>
<dbReference type="AlphaFoldDB" id="A0A6A6EGY6"/>
<evidence type="ECO:0000313" key="1">
    <source>
        <dbReference type="EMBL" id="KAF2190102.1"/>
    </source>
</evidence>
<dbReference type="OrthoDB" id="409136at2759"/>
<reference evidence="1" key="1">
    <citation type="journal article" date="2020" name="Stud. Mycol.">
        <title>101 Dothideomycetes genomes: a test case for predicting lifestyles and emergence of pathogens.</title>
        <authorList>
            <person name="Haridas S."/>
            <person name="Albert R."/>
            <person name="Binder M."/>
            <person name="Bloem J."/>
            <person name="Labutti K."/>
            <person name="Salamov A."/>
            <person name="Andreopoulos B."/>
            <person name="Baker S."/>
            <person name="Barry K."/>
            <person name="Bills G."/>
            <person name="Bluhm B."/>
            <person name="Cannon C."/>
            <person name="Castanera R."/>
            <person name="Culley D."/>
            <person name="Daum C."/>
            <person name="Ezra D."/>
            <person name="Gonzalez J."/>
            <person name="Henrissat B."/>
            <person name="Kuo A."/>
            <person name="Liang C."/>
            <person name="Lipzen A."/>
            <person name="Lutzoni F."/>
            <person name="Magnuson J."/>
            <person name="Mondo S."/>
            <person name="Nolan M."/>
            <person name="Ohm R."/>
            <person name="Pangilinan J."/>
            <person name="Park H.-J."/>
            <person name="Ramirez L."/>
            <person name="Alfaro M."/>
            <person name="Sun H."/>
            <person name="Tritt A."/>
            <person name="Yoshinaga Y."/>
            <person name="Zwiers L.-H."/>
            <person name="Turgeon B."/>
            <person name="Goodwin S."/>
            <person name="Spatafora J."/>
            <person name="Crous P."/>
            <person name="Grigoriev I."/>
        </authorList>
    </citation>
    <scope>NUCLEOTIDE SEQUENCE</scope>
    <source>
        <strain evidence="1">CBS 207.26</strain>
    </source>
</reference>
<dbReference type="Proteomes" id="UP000800200">
    <property type="component" value="Unassembled WGS sequence"/>
</dbReference>
<feature type="non-terminal residue" evidence="1">
    <location>
        <position position="138"/>
    </location>
</feature>
<gene>
    <name evidence="1" type="ORF">K469DRAFT_561239</name>
</gene>
<keyword evidence="2" id="KW-1185">Reference proteome</keyword>
<accession>A0A6A6EGY6</accession>
<dbReference type="EMBL" id="ML994619">
    <property type="protein sequence ID" value="KAF2190102.1"/>
    <property type="molecule type" value="Genomic_DNA"/>
</dbReference>
<protein>
    <submittedName>
        <fullName evidence="1">Uncharacterized protein</fullName>
    </submittedName>
</protein>
<evidence type="ECO:0000313" key="2">
    <source>
        <dbReference type="Proteomes" id="UP000800200"/>
    </source>
</evidence>